<evidence type="ECO:0000313" key="3">
    <source>
        <dbReference type="Proteomes" id="UP000008710"/>
    </source>
</evidence>
<dbReference type="HOGENOM" id="CLU_011276_9_1_11"/>
<dbReference type="PANTHER" id="PTHR40082:SF1">
    <property type="entry name" value="BLR5956 PROTEIN"/>
    <property type="match status" value="1"/>
</dbReference>
<evidence type="ECO:0000259" key="1">
    <source>
        <dbReference type="Pfam" id="PF02602"/>
    </source>
</evidence>
<dbReference type="InterPro" id="IPR036108">
    <property type="entry name" value="4pyrrol_syn_uPrphyn_synt_sf"/>
</dbReference>
<dbReference type="InterPro" id="IPR003754">
    <property type="entry name" value="4pyrrol_synth_uPrphyn_synth"/>
</dbReference>
<feature type="domain" description="Tetrapyrrole biosynthesis uroporphyrinogen III synthase" evidence="1">
    <location>
        <begin position="34"/>
        <end position="279"/>
    </location>
</feature>
<reference evidence="3" key="1">
    <citation type="journal article" date="2006" name="Proc. Natl. Acad. Sci. U.S.A.">
        <title>The complete genome of Rhodococcus sp. RHA1 provides insights into a catabolic powerhouse.</title>
        <authorList>
            <person name="McLeod M.P."/>
            <person name="Warren R.L."/>
            <person name="Hsiao W.W.L."/>
            <person name="Araki N."/>
            <person name="Myhre M."/>
            <person name="Fernandes C."/>
            <person name="Miyazawa D."/>
            <person name="Wong W."/>
            <person name="Lillquist A.L."/>
            <person name="Wang D."/>
            <person name="Dosanjh M."/>
            <person name="Hara H."/>
            <person name="Petrescu A."/>
            <person name="Morin R.D."/>
            <person name="Yang G."/>
            <person name="Stott J.M."/>
            <person name="Schein J.E."/>
            <person name="Shin H."/>
            <person name="Smailus D."/>
            <person name="Siddiqui A.S."/>
            <person name="Marra M.A."/>
            <person name="Jones S.J.M."/>
            <person name="Holt R."/>
            <person name="Brinkman F.S.L."/>
            <person name="Miyauchi K."/>
            <person name="Fukuda M."/>
            <person name="Davies J.E."/>
            <person name="Mohn W.W."/>
            <person name="Eltis L.D."/>
        </authorList>
    </citation>
    <scope>NUCLEOTIDE SEQUENCE [LARGE SCALE GENOMIC DNA]</scope>
    <source>
        <strain evidence="3">RHA1</strain>
    </source>
</reference>
<dbReference type="eggNOG" id="COG1587">
    <property type="taxonomic scope" value="Bacteria"/>
</dbReference>
<dbReference type="GO" id="GO:0004852">
    <property type="term" value="F:uroporphyrinogen-III synthase activity"/>
    <property type="evidence" value="ECO:0007669"/>
    <property type="project" value="InterPro"/>
</dbReference>
<proteinExistence type="predicted"/>
<name>Q0S419_RHOJR</name>
<protein>
    <recommendedName>
        <fullName evidence="1">Tetrapyrrole biosynthesis uroporphyrinogen III synthase domain-containing protein</fullName>
    </recommendedName>
</protein>
<dbReference type="Proteomes" id="UP000008710">
    <property type="component" value="Chromosome"/>
</dbReference>
<dbReference type="EMBL" id="CP000431">
    <property type="protein sequence ID" value="ABG97717.1"/>
    <property type="molecule type" value="Genomic_DNA"/>
</dbReference>
<dbReference type="GO" id="GO:0006780">
    <property type="term" value="P:uroporphyrinogen III biosynthetic process"/>
    <property type="evidence" value="ECO:0007669"/>
    <property type="project" value="InterPro"/>
</dbReference>
<dbReference type="Gene3D" id="3.40.50.10090">
    <property type="match status" value="2"/>
</dbReference>
<dbReference type="PANTHER" id="PTHR40082">
    <property type="entry name" value="BLR5956 PROTEIN"/>
    <property type="match status" value="1"/>
</dbReference>
<gene>
    <name evidence="2" type="ordered locus">RHA1_ro05940</name>
</gene>
<organism evidence="2 3">
    <name type="scientific">Rhodococcus jostii (strain RHA1)</name>
    <dbReference type="NCBI Taxonomy" id="101510"/>
    <lineage>
        <taxon>Bacteria</taxon>
        <taxon>Bacillati</taxon>
        <taxon>Actinomycetota</taxon>
        <taxon>Actinomycetes</taxon>
        <taxon>Mycobacteriales</taxon>
        <taxon>Nocardiaceae</taxon>
        <taxon>Rhodococcus</taxon>
    </lineage>
</organism>
<dbReference type="Pfam" id="PF02602">
    <property type="entry name" value="HEM4"/>
    <property type="match status" value="1"/>
</dbReference>
<dbReference type="InterPro" id="IPR039793">
    <property type="entry name" value="UROS/Hem4"/>
</dbReference>
<evidence type="ECO:0000313" key="2">
    <source>
        <dbReference type="EMBL" id="ABG97717.1"/>
    </source>
</evidence>
<dbReference type="KEGG" id="rha:RHA1_ro05940"/>
<sequence length="293" mass="31415">MGSLVRFVRHTGRMSNDELSGLTIAVTAERRAAEFITLLERHGAAIVHTPAIHVLPVVDDTDLRSRTADIIASPPDLLVVSTAVGFRGWLDAARAWDEEDALLAALQSARIITRGPKAKGAVRGVGLREEWSPETESSEEVHEHLVAEGVRGLRVAVQLHGTITEWEPMTDLSVSLAGAGAETAAVSVYRWIRPENQQPLLTLLDQIIRAEVDAVTFTSAPAVSSLLSTAKDTDRVEALLHAFAGPVAPVCVGSVTASPLTALGVDTMQPARPRLGSMAKYIIEELPNRQHVG</sequence>
<dbReference type="NCBIfam" id="NF005568">
    <property type="entry name" value="PRK07239.1"/>
    <property type="match status" value="1"/>
</dbReference>
<accession>Q0S419</accession>
<dbReference type="AlphaFoldDB" id="Q0S419"/>
<dbReference type="CDD" id="cd06578">
    <property type="entry name" value="HemD"/>
    <property type="match status" value="1"/>
</dbReference>
<dbReference type="SUPFAM" id="SSF69618">
    <property type="entry name" value="HemD-like"/>
    <property type="match status" value="1"/>
</dbReference>